<keyword evidence="2" id="KW-0805">Transcription regulation</keyword>
<keyword evidence="3" id="KW-0238">DNA-binding</keyword>
<dbReference type="InterPro" id="IPR005119">
    <property type="entry name" value="LysR_subst-bd"/>
</dbReference>
<dbReference type="PROSITE" id="PS50931">
    <property type="entry name" value="HTH_LYSR"/>
    <property type="match status" value="1"/>
</dbReference>
<sequence length="308" mass="33910">MDRLVSMQAFTRVVDVGTFAGAAESLNLPKATLTRLIQKLETHLAVKLLHRTTRRISVTTDGAAYYERCVRILADIDEAEYLLTRHNNSPRGTLTVDTTSGIAKMILLPQLHDFCNAYPELRLELTSNGKPIDLLKEGVDVVLRVGALEEAMVARRIGWLRLALYASPIYLRRFGTPEDLTELAQHKAVNFLSNRTGRATPWSLACGGERGEVLLPSVIATNDTDVLLGCALDGHGIARMSRATAAPYVGSGRLVEIMSGWQTDPIPISAMYPQNRHLSAKVRVFVNWAADIFSRHPHFSAEAPKLAA</sequence>
<dbReference type="SUPFAM" id="SSF53850">
    <property type="entry name" value="Periplasmic binding protein-like II"/>
    <property type="match status" value="1"/>
</dbReference>
<proteinExistence type="inferred from homology"/>
<dbReference type="PANTHER" id="PTHR30537:SF72">
    <property type="entry name" value="LYSR FAMILY TRANSCRIPTIONAL REGULATOR"/>
    <property type="match status" value="1"/>
</dbReference>
<dbReference type="Pfam" id="PF00126">
    <property type="entry name" value="HTH_1"/>
    <property type="match status" value="1"/>
</dbReference>
<organism evidence="6 7">
    <name type="scientific">Cupriavidus pauculus</name>
    <dbReference type="NCBI Taxonomy" id="82633"/>
    <lineage>
        <taxon>Bacteria</taxon>
        <taxon>Pseudomonadati</taxon>
        <taxon>Pseudomonadota</taxon>
        <taxon>Betaproteobacteria</taxon>
        <taxon>Burkholderiales</taxon>
        <taxon>Burkholderiaceae</taxon>
        <taxon>Cupriavidus</taxon>
    </lineage>
</organism>
<dbReference type="KEGG" id="cpau:EHF44_27955"/>
<comment type="similarity">
    <text evidence="1">Belongs to the LysR transcriptional regulatory family.</text>
</comment>
<dbReference type="GO" id="GO:0006351">
    <property type="term" value="P:DNA-templated transcription"/>
    <property type="evidence" value="ECO:0007669"/>
    <property type="project" value="TreeGrafter"/>
</dbReference>
<evidence type="ECO:0000313" key="6">
    <source>
        <dbReference type="EMBL" id="AZG17282.1"/>
    </source>
</evidence>
<evidence type="ECO:0000256" key="1">
    <source>
        <dbReference type="ARBA" id="ARBA00009437"/>
    </source>
</evidence>
<gene>
    <name evidence="6" type="ORF">EHF44_27955</name>
</gene>
<dbReference type="Proteomes" id="UP000270411">
    <property type="component" value="Plasmid unnamed2"/>
</dbReference>
<accession>A0A3G8HCH0</accession>
<dbReference type="Gene3D" id="1.10.10.10">
    <property type="entry name" value="Winged helix-like DNA-binding domain superfamily/Winged helix DNA-binding domain"/>
    <property type="match status" value="1"/>
</dbReference>
<geneLocation type="plasmid" evidence="6">
    <name>unnamed2</name>
</geneLocation>
<name>A0A3G8HCH0_9BURK</name>
<dbReference type="InterPro" id="IPR036388">
    <property type="entry name" value="WH-like_DNA-bd_sf"/>
</dbReference>
<protein>
    <submittedName>
        <fullName evidence="6">LysR family transcriptional regulator</fullName>
    </submittedName>
</protein>
<feature type="domain" description="HTH lysR-type" evidence="5">
    <location>
        <begin position="1"/>
        <end position="59"/>
    </location>
</feature>
<keyword evidence="4" id="KW-0804">Transcription</keyword>
<dbReference type="CDD" id="cd08472">
    <property type="entry name" value="PBP2_CrgA_like_3"/>
    <property type="match status" value="1"/>
</dbReference>
<dbReference type="SUPFAM" id="SSF46785">
    <property type="entry name" value="Winged helix' DNA-binding domain"/>
    <property type="match status" value="1"/>
</dbReference>
<dbReference type="FunFam" id="1.10.10.10:FF:000001">
    <property type="entry name" value="LysR family transcriptional regulator"/>
    <property type="match status" value="1"/>
</dbReference>
<reference evidence="7" key="1">
    <citation type="submission" date="2018-11" db="EMBL/GenBank/DDBJ databases">
        <title>FDA dAtabase for Regulatory Grade micrObial Sequences (FDA-ARGOS): Supporting development and validation of Infectious Disease Dx tests.</title>
        <authorList>
            <person name="Goldberg B."/>
            <person name="Campos J."/>
            <person name="Tallon L."/>
            <person name="Sadzewicz L."/>
            <person name="Zhao X."/>
            <person name="Vavikolanu K."/>
            <person name="Mehta A."/>
            <person name="Aluvathingal J."/>
            <person name="Nadendla S."/>
            <person name="Geyer C."/>
            <person name="Nandy P."/>
            <person name="Yan Y."/>
            <person name="Sichtig H."/>
        </authorList>
    </citation>
    <scope>NUCLEOTIDE SEQUENCE [LARGE SCALE GENOMIC DNA]</scope>
    <source>
        <strain evidence="7">FDAARGOS_614</strain>
        <plasmid evidence="7">unnamed2</plasmid>
    </source>
</reference>
<dbReference type="Gene3D" id="3.40.190.290">
    <property type="match status" value="1"/>
</dbReference>
<evidence type="ECO:0000259" key="5">
    <source>
        <dbReference type="PROSITE" id="PS50931"/>
    </source>
</evidence>
<evidence type="ECO:0000313" key="7">
    <source>
        <dbReference type="Proteomes" id="UP000270411"/>
    </source>
</evidence>
<dbReference type="EMBL" id="CP033971">
    <property type="protein sequence ID" value="AZG17282.1"/>
    <property type="molecule type" value="Genomic_DNA"/>
</dbReference>
<keyword evidence="6" id="KW-0614">Plasmid</keyword>
<dbReference type="RefSeq" id="WP_124687011.1">
    <property type="nucleotide sequence ID" value="NZ_CP033971.1"/>
</dbReference>
<dbReference type="InterPro" id="IPR058163">
    <property type="entry name" value="LysR-type_TF_proteobact-type"/>
</dbReference>
<evidence type="ECO:0000256" key="3">
    <source>
        <dbReference type="ARBA" id="ARBA00023125"/>
    </source>
</evidence>
<dbReference type="GO" id="GO:0003700">
    <property type="term" value="F:DNA-binding transcription factor activity"/>
    <property type="evidence" value="ECO:0007669"/>
    <property type="project" value="InterPro"/>
</dbReference>
<evidence type="ECO:0000256" key="4">
    <source>
        <dbReference type="ARBA" id="ARBA00023163"/>
    </source>
</evidence>
<dbReference type="AlphaFoldDB" id="A0A3G8HCH0"/>
<evidence type="ECO:0000256" key="2">
    <source>
        <dbReference type="ARBA" id="ARBA00023015"/>
    </source>
</evidence>
<dbReference type="InterPro" id="IPR000847">
    <property type="entry name" value="LysR_HTH_N"/>
</dbReference>
<dbReference type="Pfam" id="PF03466">
    <property type="entry name" value="LysR_substrate"/>
    <property type="match status" value="1"/>
</dbReference>
<dbReference type="GO" id="GO:0043565">
    <property type="term" value="F:sequence-specific DNA binding"/>
    <property type="evidence" value="ECO:0007669"/>
    <property type="project" value="TreeGrafter"/>
</dbReference>
<dbReference type="PANTHER" id="PTHR30537">
    <property type="entry name" value="HTH-TYPE TRANSCRIPTIONAL REGULATOR"/>
    <property type="match status" value="1"/>
</dbReference>
<dbReference type="InterPro" id="IPR036390">
    <property type="entry name" value="WH_DNA-bd_sf"/>
</dbReference>
<dbReference type="OrthoDB" id="9076738at2"/>